<accession>A0A0E9XJP2</accession>
<organism evidence="1">
    <name type="scientific">Anguilla anguilla</name>
    <name type="common">European freshwater eel</name>
    <name type="synonym">Muraena anguilla</name>
    <dbReference type="NCBI Taxonomy" id="7936"/>
    <lineage>
        <taxon>Eukaryota</taxon>
        <taxon>Metazoa</taxon>
        <taxon>Chordata</taxon>
        <taxon>Craniata</taxon>
        <taxon>Vertebrata</taxon>
        <taxon>Euteleostomi</taxon>
        <taxon>Actinopterygii</taxon>
        <taxon>Neopterygii</taxon>
        <taxon>Teleostei</taxon>
        <taxon>Anguilliformes</taxon>
        <taxon>Anguillidae</taxon>
        <taxon>Anguilla</taxon>
    </lineage>
</organism>
<reference evidence="1" key="2">
    <citation type="journal article" date="2015" name="Fish Shellfish Immunol.">
        <title>Early steps in the European eel (Anguilla anguilla)-Vibrio vulnificus interaction in the gills: Role of the RtxA13 toxin.</title>
        <authorList>
            <person name="Callol A."/>
            <person name="Pajuelo D."/>
            <person name="Ebbesson L."/>
            <person name="Teles M."/>
            <person name="MacKenzie S."/>
            <person name="Amaro C."/>
        </authorList>
    </citation>
    <scope>NUCLEOTIDE SEQUENCE</scope>
</reference>
<proteinExistence type="predicted"/>
<dbReference type="AlphaFoldDB" id="A0A0E9XJP2"/>
<protein>
    <submittedName>
        <fullName evidence="1">Uncharacterized protein</fullName>
    </submittedName>
</protein>
<sequence length="41" mass="4673">MQNCIISVLHDIFFYEVIERNSLNVSLIAKDLGRTTSATFL</sequence>
<name>A0A0E9XJP2_ANGAN</name>
<evidence type="ECO:0000313" key="1">
    <source>
        <dbReference type="EMBL" id="JAI02056.1"/>
    </source>
</evidence>
<dbReference type="EMBL" id="GBXM01006522">
    <property type="protein sequence ID" value="JAI02056.1"/>
    <property type="molecule type" value="Transcribed_RNA"/>
</dbReference>
<reference evidence="1" key="1">
    <citation type="submission" date="2014-11" db="EMBL/GenBank/DDBJ databases">
        <authorList>
            <person name="Amaro Gonzalez C."/>
        </authorList>
    </citation>
    <scope>NUCLEOTIDE SEQUENCE</scope>
</reference>